<dbReference type="PROSITE" id="PS50887">
    <property type="entry name" value="GGDEF"/>
    <property type="match status" value="1"/>
</dbReference>
<feature type="transmembrane region" description="Helical" evidence="2">
    <location>
        <begin position="77"/>
        <end position="96"/>
    </location>
</feature>
<gene>
    <name evidence="4" type="ORF">CVO96_12775</name>
</gene>
<feature type="transmembrane region" description="Helical" evidence="2">
    <location>
        <begin position="108"/>
        <end position="128"/>
    </location>
</feature>
<dbReference type="EMBL" id="PPPD01000001">
    <property type="protein sequence ID" value="PNY82127.1"/>
    <property type="molecule type" value="Genomic_DNA"/>
</dbReference>
<dbReference type="InterPro" id="IPR043128">
    <property type="entry name" value="Rev_trsase/Diguanyl_cyclase"/>
</dbReference>
<feature type="transmembrane region" description="Helical" evidence="2">
    <location>
        <begin position="134"/>
        <end position="152"/>
    </location>
</feature>
<feature type="transmembrane region" description="Helical" evidence="2">
    <location>
        <begin position="164"/>
        <end position="185"/>
    </location>
</feature>
<feature type="transmembrane region" description="Helical" evidence="2">
    <location>
        <begin position="20"/>
        <end position="40"/>
    </location>
</feature>
<dbReference type="RefSeq" id="WP_103312561.1">
    <property type="nucleotide sequence ID" value="NZ_PPPD01000001.1"/>
</dbReference>
<dbReference type="GO" id="GO:0043709">
    <property type="term" value="P:cell adhesion involved in single-species biofilm formation"/>
    <property type="evidence" value="ECO:0007669"/>
    <property type="project" value="TreeGrafter"/>
</dbReference>
<dbReference type="SMART" id="SM00267">
    <property type="entry name" value="GGDEF"/>
    <property type="match status" value="1"/>
</dbReference>
<dbReference type="SUPFAM" id="SSF55073">
    <property type="entry name" value="Nucleotide cyclase"/>
    <property type="match status" value="1"/>
</dbReference>
<comment type="caution">
    <text evidence="4">The sequence shown here is derived from an EMBL/GenBank/DDBJ whole genome shotgun (WGS) entry which is preliminary data.</text>
</comment>
<reference evidence="4 5" key="1">
    <citation type="submission" date="2018-01" db="EMBL/GenBank/DDBJ databases">
        <title>Deinococcus koreensis sp. nov., a radiation-resistant bacterium isolated from river water.</title>
        <authorList>
            <person name="Choi A."/>
        </authorList>
    </citation>
    <scope>NUCLEOTIDE SEQUENCE [LARGE SCALE GENOMIC DNA]</scope>
    <source>
        <strain evidence="4 5">SJW1-2</strain>
    </source>
</reference>
<sequence length="384" mass="41683">MDGGFWQAGGLSAEDSRERLTYYRAVFPGALLALLIPLLIQRAAPYMTPYDSFAVPVMLAVFGVLSALVWLRLSLHLVEPLLLASVNLFLVLRLAFTLAAPQVTSPSAELGVTLPWMMLALFANAWIWLGRPGLLLNVGTVFAMSLCVLAWWPAALPSPERQHLSLTLVQLLLASATVVTGQLVIARRHASLTLETRRARRDADLDSLTTLPNRRALTEQLNLRSARPGGLLAVALIDVDHFKAVNDQYGHARGDDVLKSVGLSLRGQLGNRGVVGRYGGEEFLCLLDVRDEQEARRLCEGLRLRVSAQPLHGVPVTISVGLALCESPVHPLPVLEAADAAMYRAKAQGRNCVQLTVMLRPSPDGTPAQPEGRWRPEGAGSPLN</sequence>
<protein>
    <recommendedName>
        <fullName evidence="3">GGDEF domain-containing protein</fullName>
    </recommendedName>
</protein>
<dbReference type="GO" id="GO:0052621">
    <property type="term" value="F:diguanylate cyclase activity"/>
    <property type="evidence" value="ECO:0007669"/>
    <property type="project" value="TreeGrafter"/>
</dbReference>
<keyword evidence="2" id="KW-0472">Membrane</keyword>
<keyword evidence="5" id="KW-1185">Reference proteome</keyword>
<dbReference type="NCBIfam" id="TIGR00254">
    <property type="entry name" value="GGDEF"/>
    <property type="match status" value="1"/>
</dbReference>
<evidence type="ECO:0000256" key="2">
    <source>
        <dbReference type="SAM" id="Phobius"/>
    </source>
</evidence>
<dbReference type="InterPro" id="IPR000160">
    <property type="entry name" value="GGDEF_dom"/>
</dbReference>
<evidence type="ECO:0000313" key="4">
    <source>
        <dbReference type="EMBL" id="PNY82127.1"/>
    </source>
</evidence>
<dbReference type="AlphaFoldDB" id="A0A2K3V017"/>
<feature type="domain" description="GGDEF" evidence="3">
    <location>
        <begin position="230"/>
        <end position="358"/>
    </location>
</feature>
<dbReference type="CDD" id="cd01949">
    <property type="entry name" value="GGDEF"/>
    <property type="match status" value="1"/>
</dbReference>
<dbReference type="PANTHER" id="PTHR45138:SF9">
    <property type="entry name" value="DIGUANYLATE CYCLASE DGCM-RELATED"/>
    <property type="match status" value="1"/>
</dbReference>
<feature type="region of interest" description="Disordered" evidence="1">
    <location>
        <begin position="359"/>
        <end position="384"/>
    </location>
</feature>
<name>A0A2K3V017_9DEIO</name>
<dbReference type="GO" id="GO:0005886">
    <property type="term" value="C:plasma membrane"/>
    <property type="evidence" value="ECO:0007669"/>
    <property type="project" value="TreeGrafter"/>
</dbReference>
<dbReference type="Proteomes" id="UP000236379">
    <property type="component" value="Unassembled WGS sequence"/>
</dbReference>
<dbReference type="InterPro" id="IPR029787">
    <property type="entry name" value="Nucleotide_cyclase"/>
</dbReference>
<dbReference type="PANTHER" id="PTHR45138">
    <property type="entry name" value="REGULATORY COMPONENTS OF SENSORY TRANSDUCTION SYSTEM"/>
    <property type="match status" value="1"/>
</dbReference>
<proteinExistence type="predicted"/>
<dbReference type="Gene3D" id="3.30.70.270">
    <property type="match status" value="1"/>
</dbReference>
<dbReference type="GO" id="GO:1902201">
    <property type="term" value="P:negative regulation of bacterial-type flagellum-dependent cell motility"/>
    <property type="evidence" value="ECO:0007669"/>
    <property type="project" value="TreeGrafter"/>
</dbReference>
<dbReference type="InterPro" id="IPR050469">
    <property type="entry name" value="Diguanylate_Cyclase"/>
</dbReference>
<evidence type="ECO:0000259" key="3">
    <source>
        <dbReference type="PROSITE" id="PS50887"/>
    </source>
</evidence>
<dbReference type="FunFam" id="3.30.70.270:FF:000001">
    <property type="entry name" value="Diguanylate cyclase domain protein"/>
    <property type="match status" value="1"/>
</dbReference>
<dbReference type="Pfam" id="PF00990">
    <property type="entry name" value="GGDEF"/>
    <property type="match status" value="1"/>
</dbReference>
<evidence type="ECO:0000256" key="1">
    <source>
        <dbReference type="SAM" id="MobiDB-lite"/>
    </source>
</evidence>
<feature type="transmembrane region" description="Helical" evidence="2">
    <location>
        <begin position="52"/>
        <end position="71"/>
    </location>
</feature>
<keyword evidence="2" id="KW-0812">Transmembrane</keyword>
<organism evidence="4 5">
    <name type="scientific">Deinococcus koreensis</name>
    <dbReference type="NCBI Taxonomy" id="2054903"/>
    <lineage>
        <taxon>Bacteria</taxon>
        <taxon>Thermotogati</taxon>
        <taxon>Deinococcota</taxon>
        <taxon>Deinococci</taxon>
        <taxon>Deinococcales</taxon>
        <taxon>Deinococcaceae</taxon>
        <taxon>Deinococcus</taxon>
    </lineage>
</organism>
<evidence type="ECO:0000313" key="5">
    <source>
        <dbReference type="Proteomes" id="UP000236379"/>
    </source>
</evidence>
<accession>A0A2K3V017</accession>
<keyword evidence="2" id="KW-1133">Transmembrane helix</keyword>
<dbReference type="OrthoDB" id="69451at2"/>